<proteinExistence type="predicted"/>
<evidence type="ECO:0000313" key="2">
    <source>
        <dbReference type="Proteomes" id="UP000257109"/>
    </source>
</evidence>
<keyword evidence="2" id="KW-1185">Reference proteome</keyword>
<organism evidence="1 2">
    <name type="scientific">Mucuna pruriens</name>
    <name type="common">Velvet bean</name>
    <name type="synonym">Dolichos pruriens</name>
    <dbReference type="NCBI Taxonomy" id="157652"/>
    <lineage>
        <taxon>Eukaryota</taxon>
        <taxon>Viridiplantae</taxon>
        <taxon>Streptophyta</taxon>
        <taxon>Embryophyta</taxon>
        <taxon>Tracheophyta</taxon>
        <taxon>Spermatophyta</taxon>
        <taxon>Magnoliopsida</taxon>
        <taxon>eudicotyledons</taxon>
        <taxon>Gunneridae</taxon>
        <taxon>Pentapetalae</taxon>
        <taxon>rosids</taxon>
        <taxon>fabids</taxon>
        <taxon>Fabales</taxon>
        <taxon>Fabaceae</taxon>
        <taxon>Papilionoideae</taxon>
        <taxon>50 kb inversion clade</taxon>
        <taxon>NPAAA clade</taxon>
        <taxon>indigoferoid/millettioid clade</taxon>
        <taxon>Phaseoleae</taxon>
        <taxon>Mucuna</taxon>
    </lineage>
</organism>
<feature type="non-terminal residue" evidence="1">
    <location>
        <position position="1"/>
    </location>
</feature>
<dbReference type="EMBL" id="QJKJ01001640">
    <property type="protein sequence ID" value="RDY06676.1"/>
    <property type="molecule type" value="Genomic_DNA"/>
</dbReference>
<dbReference type="AlphaFoldDB" id="A0A371HV61"/>
<comment type="caution">
    <text evidence="1">The sequence shown here is derived from an EMBL/GenBank/DDBJ whole genome shotgun (WGS) entry which is preliminary data.</text>
</comment>
<dbReference type="Proteomes" id="UP000257109">
    <property type="component" value="Unassembled WGS sequence"/>
</dbReference>
<accession>A0A371HV61</accession>
<protein>
    <submittedName>
        <fullName evidence="1">Uncharacterized protein</fullName>
    </submittedName>
</protein>
<sequence length="166" mass="19279">MSVVTSRGQNGFSLLVVETPSAHYDLSQRTSQIRYDHTIVDILQALAQVVERDQTKDGEDIIEQTINTSQGIQSCWYTRLVVENQKIFRDITCMDAQKVTIVASILAEEVECWWENNQQQDRGRLCSQVEELLRYLIHHWKKIGENFNCVKIYERSMTSDTISHQI</sequence>
<name>A0A371HV61_MUCPR</name>
<evidence type="ECO:0000313" key="1">
    <source>
        <dbReference type="EMBL" id="RDY06676.1"/>
    </source>
</evidence>
<gene>
    <name evidence="1" type="ORF">CR513_09303</name>
</gene>
<reference evidence="1" key="1">
    <citation type="submission" date="2018-05" db="EMBL/GenBank/DDBJ databases">
        <title>Draft genome of Mucuna pruriens seed.</title>
        <authorList>
            <person name="Nnadi N.E."/>
            <person name="Vos R."/>
            <person name="Hasami M.H."/>
            <person name="Devisetty U.K."/>
            <person name="Aguiy J.C."/>
        </authorList>
    </citation>
    <scope>NUCLEOTIDE SEQUENCE [LARGE SCALE GENOMIC DNA]</scope>
    <source>
        <strain evidence="1">JCA_2017</strain>
    </source>
</reference>